<reference evidence="3" key="1">
    <citation type="submission" date="2021-11" db="EMBL/GenBank/DDBJ databases">
        <title>Vibrio ZSDE26 sp. nov. and Vibrio ZSDZ34 sp. nov., isolated from coastal seawater in Qingdao.</title>
        <authorList>
            <person name="Zhang P."/>
        </authorList>
    </citation>
    <scope>NUCLEOTIDE SEQUENCE</scope>
    <source>
        <strain evidence="3">ZSDE26</strain>
    </source>
</reference>
<dbReference type="SUPFAM" id="SSF49785">
    <property type="entry name" value="Galactose-binding domain-like"/>
    <property type="match status" value="1"/>
</dbReference>
<organism evidence="3 4">
    <name type="scientific">Vibrio amylolyticus</name>
    <dbReference type="NCBI Taxonomy" id="2847292"/>
    <lineage>
        <taxon>Bacteria</taxon>
        <taxon>Pseudomonadati</taxon>
        <taxon>Pseudomonadota</taxon>
        <taxon>Gammaproteobacteria</taxon>
        <taxon>Vibrionales</taxon>
        <taxon>Vibrionaceae</taxon>
        <taxon>Vibrio</taxon>
    </lineage>
</organism>
<accession>A0A9X1XLF5</accession>
<dbReference type="Pfam" id="PF22666">
    <property type="entry name" value="Glyco_hydro_2_N2"/>
    <property type="match status" value="1"/>
</dbReference>
<protein>
    <recommendedName>
        <fullName evidence="2">Beta-mannosidase-like galactose-binding domain-containing protein</fullName>
    </recommendedName>
</protein>
<evidence type="ECO:0000313" key="3">
    <source>
        <dbReference type="EMBL" id="MCK6263035.1"/>
    </source>
</evidence>
<dbReference type="GO" id="GO:0004553">
    <property type="term" value="F:hydrolase activity, hydrolyzing O-glycosyl compounds"/>
    <property type="evidence" value="ECO:0007669"/>
    <property type="project" value="UniProtKB-ARBA"/>
</dbReference>
<feature type="domain" description="Beta-mannosidase-like galactose-binding" evidence="2">
    <location>
        <begin position="36"/>
        <end position="128"/>
    </location>
</feature>
<gene>
    <name evidence="3" type="ORF">KP803_07045</name>
</gene>
<dbReference type="AlphaFoldDB" id="A0A9X1XLF5"/>
<evidence type="ECO:0000256" key="1">
    <source>
        <dbReference type="ARBA" id="ARBA00022801"/>
    </source>
</evidence>
<evidence type="ECO:0000259" key="2">
    <source>
        <dbReference type="Pfam" id="PF22666"/>
    </source>
</evidence>
<dbReference type="Proteomes" id="UP001139559">
    <property type="component" value="Unassembled WGS sequence"/>
</dbReference>
<name>A0A9X1XLF5_9VIBR</name>
<keyword evidence="1" id="KW-0378">Hydrolase</keyword>
<dbReference type="InterPro" id="IPR008979">
    <property type="entry name" value="Galactose-bd-like_sf"/>
</dbReference>
<comment type="caution">
    <text evidence="3">The sequence shown here is derived from an EMBL/GenBank/DDBJ whole genome shotgun (WGS) entry which is preliminary data.</text>
</comment>
<dbReference type="InterPro" id="IPR054593">
    <property type="entry name" value="Beta-mannosidase-like_N2"/>
</dbReference>
<proteinExistence type="predicted"/>
<keyword evidence="4" id="KW-1185">Reference proteome</keyword>
<evidence type="ECO:0000313" key="4">
    <source>
        <dbReference type="Proteomes" id="UP001139559"/>
    </source>
</evidence>
<dbReference type="Gene3D" id="2.60.120.260">
    <property type="entry name" value="Galactose-binding domain-like"/>
    <property type="match status" value="1"/>
</dbReference>
<dbReference type="RefSeq" id="WP_248008147.1">
    <property type="nucleotide sequence ID" value="NZ_JAJHVV010000004.1"/>
</dbReference>
<sequence>MQISLAGLWQLSPLTDLSIPQDDITFPAPLSAVLPNTLSEEAIAEQEWHLMHDVEVDETMLANSAIDLVISGIGHHAEIRVNGEAVFDCDEFRESYRKDILPYLQLGRNRFEILFLEQDEDWLLEEEQNELSHLSELLDKEDETRIGIWQTPYLEVLPTARIEQVDAELVNHQVGGCEVLVHLKYQAFKPGLLSAQIKFNGMTYRLPLDVRASKTSAVFQLDAPMFIDPEYFVRSDCYLLDVQLENSHRAYQVGLFDRYDQGNSAQQYMKELHLYPQN</sequence>
<dbReference type="EMBL" id="JAJHVV010000004">
    <property type="protein sequence ID" value="MCK6263035.1"/>
    <property type="molecule type" value="Genomic_DNA"/>
</dbReference>